<dbReference type="STRING" id="121224.E0VPD7"/>
<comment type="similarity">
    <text evidence="2">Belongs to the eukaryotic RPC7 RNA polymerase subunit family.</text>
</comment>
<accession>E0VPD7</accession>
<dbReference type="PANTHER" id="PTHR15367">
    <property type="entry name" value="DNA-DIRECTED RNA POLYMERASE III"/>
    <property type="match status" value="1"/>
</dbReference>
<feature type="region of interest" description="Disordered" evidence="4">
    <location>
        <begin position="151"/>
        <end position="222"/>
    </location>
</feature>
<dbReference type="FunCoup" id="E0VPD7">
    <property type="interactions" value="249"/>
</dbReference>
<dbReference type="InterPro" id="IPR024661">
    <property type="entry name" value="RNA_pol_III_Rpc31"/>
</dbReference>
<dbReference type="VEuPathDB" id="VectorBase:PHUM357550"/>
<feature type="compositionally biased region" description="Acidic residues" evidence="4">
    <location>
        <begin position="208"/>
        <end position="222"/>
    </location>
</feature>
<evidence type="ECO:0000313" key="5">
    <source>
        <dbReference type="EMBL" id="EEB15243.1"/>
    </source>
</evidence>
<name>E0VPD7_PEDHC</name>
<dbReference type="GO" id="GO:0006383">
    <property type="term" value="P:transcription by RNA polymerase III"/>
    <property type="evidence" value="ECO:0007669"/>
    <property type="project" value="UniProtKB-UniRule"/>
</dbReference>
<evidence type="ECO:0000256" key="4">
    <source>
        <dbReference type="SAM" id="MobiDB-lite"/>
    </source>
</evidence>
<dbReference type="KEGG" id="phu:Phum_PHUM357550"/>
<comment type="subcellular location">
    <subcellularLocation>
        <location evidence="1">Nucleus</location>
    </subcellularLocation>
</comment>
<dbReference type="RefSeq" id="XP_002427981.1">
    <property type="nucleotide sequence ID" value="XM_002427936.1"/>
</dbReference>
<keyword evidence="3" id="KW-0539">Nucleus</keyword>
<feature type="region of interest" description="Disordered" evidence="4">
    <location>
        <begin position="127"/>
        <end position="146"/>
    </location>
</feature>
<evidence type="ECO:0000256" key="1">
    <source>
        <dbReference type="ARBA" id="ARBA00004123"/>
    </source>
</evidence>
<dbReference type="AlphaFoldDB" id="E0VPD7"/>
<sequence>MAARGRGRGRGRGHQMSFDYNQLGFGGGEALPAPALYPPPTFPILEHKPLPLKTGAETEYMVALKRDFVEYFQSLRQNNNCLSAIERFSDKYQMISSELKESSDSQIYWDALPAELHPNWKKALKRKSRMQSCTEPKKSNIDISSRLEKLAKLEDKEENESEDMKESEDKDGDDDNDKENLETEEDDDEEMDDGTDYVNNYFDNGESYFDEEDDNLDDGPIY</sequence>
<dbReference type="CTD" id="8232081"/>
<dbReference type="GeneID" id="8232081"/>
<dbReference type="eggNOG" id="ENOG502QUPX">
    <property type="taxonomic scope" value="Eukaryota"/>
</dbReference>
<organism>
    <name type="scientific">Pediculus humanus subsp. corporis</name>
    <name type="common">Body louse</name>
    <dbReference type="NCBI Taxonomy" id="121224"/>
    <lineage>
        <taxon>Eukaryota</taxon>
        <taxon>Metazoa</taxon>
        <taxon>Ecdysozoa</taxon>
        <taxon>Arthropoda</taxon>
        <taxon>Hexapoda</taxon>
        <taxon>Insecta</taxon>
        <taxon>Pterygota</taxon>
        <taxon>Neoptera</taxon>
        <taxon>Paraneoptera</taxon>
        <taxon>Psocodea</taxon>
        <taxon>Troctomorpha</taxon>
        <taxon>Phthiraptera</taxon>
        <taxon>Anoplura</taxon>
        <taxon>Pediculidae</taxon>
        <taxon>Pediculus</taxon>
    </lineage>
</organism>
<dbReference type="InParanoid" id="E0VPD7"/>
<dbReference type="HOGENOM" id="CLU_084309_1_0_1"/>
<feature type="compositionally biased region" description="Basic and acidic residues" evidence="4">
    <location>
        <begin position="135"/>
        <end position="146"/>
    </location>
</feature>
<gene>
    <name evidence="6" type="primary">8232081</name>
    <name evidence="5" type="ORF">Phum_PHUM357550</name>
</gene>
<reference evidence="5" key="2">
    <citation type="submission" date="2007-04" db="EMBL/GenBank/DDBJ databases">
        <title>The genome of the human body louse.</title>
        <authorList>
            <consortium name="The Human Body Louse Genome Consortium"/>
            <person name="Kirkness E."/>
            <person name="Walenz B."/>
            <person name="Hass B."/>
            <person name="Bruggner R."/>
            <person name="Strausberg R."/>
        </authorList>
    </citation>
    <scope>NUCLEOTIDE SEQUENCE</scope>
    <source>
        <strain evidence="5">USDA</strain>
    </source>
</reference>
<reference evidence="6" key="3">
    <citation type="submission" date="2020-05" db="UniProtKB">
        <authorList>
            <consortium name="EnsemblMetazoa"/>
        </authorList>
    </citation>
    <scope>IDENTIFICATION</scope>
    <source>
        <strain evidence="6">USDA</strain>
    </source>
</reference>
<dbReference type="GO" id="GO:0005666">
    <property type="term" value="C:RNA polymerase III complex"/>
    <property type="evidence" value="ECO:0007669"/>
    <property type="project" value="UniProtKB-UniRule"/>
</dbReference>
<dbReference type="PANTHER" id="PTHR15367:SF2">
    <property type="entry name" value="DNA-DIRECTED RNA POLYMERASE III SUBUNIT"/>
    <property type="match status" value="1"/>
</dbReference>
<feature type="compositionally biased region" description="Acidic residues" evidence="4">
    <location>
        <begin position="169"/>
        <end position="195"/>
    </location>
</feature>
<keyword evidence="5" id="KW-0240">DNA-directed RNA polymerase</keyword>
<dbReference type="EMBL" id="AAZO01004158">
    <property type="status" value="NOT_ANNOTATED_CDS"/>
    <property type="molecule type" value="Genomic_DNA"/>
</dbReference>
<proteinExistence type="inferred from homology"/>
<dbReference type="Proteomes" id="UP000009046">
    <property type="component" value="Unassembled WGS sequence"/>
</dbReference>
<evidence type="ECO:0000313" key="6">
    <source>
        <dbReference type="EnsemblMetazoa" id="PHUM357550-PA"/>
    </source>
</evidence>
<keyword evidence="7" id="KW-1185">Reference proteome</keyword>
<dbReference type="EnsemblMetazoa" id="PHUM357550-RA">
    <property type="protein sequence ID" value="PHUM357550-PA"/>
    <property type="gene ID" value="PHUM357550"/>
</dbReference>
<protein>
    <submittedName>
        <fullName evidence="5">DNA-directed RNA polymerase III subunit G, putative</fullName>
    </submittedName>
</protein>
<keyword evidence="5" id="KW-0804">Transcription</keyword>
<evidence type="ECO:0000313" key="7">
    <source>
        <dbReference type="Proteomes" id="UP000009046"/>
    </source>
</evidence>
<dbReference type="EMBL" id="DS235363">
    <property type="protein sequence ID" value="EEB15243.1"/>
    <property type="molecule type" value="Genomic_DNA"/>
</dbReference>
<evidence type="ECO:0000256" key="2">
    <source>
        <dbReference type="ARBA" id="ARBA00008352"/>
    </source>
</evidence>
<dbReference type="OrthoDB" id="66964at2759"/>
<dbReference type="Pfam" id="PF11705">
    <property type="entry name" value="RNA_pol_3_Rpc31"/>
    <property type="match status" value="1"/>
</dbReference>
<dbReference type="OMA" id="KDLHAPF"/>
<reference evidence="5" key="1">
    <citation type="submission" date="2007-04" db="EMBL/GenBank/DDBJ databases">
        <title>Annotation of Pediculus humanus corporis strain USDA.</title>
        <authorList>
            <person name="Kirkness E."/>
            <person name="Hannick L."/>
            <person name="Hass B."/>
            <person name="Bruggner R."/>
            <person name="Lawson D."/>
            <person name="Bidwell S."/>
            <person name="Joardar V."/>
            <person name="Caler E."/>
            <person name="Walenz B."/>
            <person name="Inman J."/>
            <person name="Schobel S."/>
            <person name="Galinsky K."/>
            <person name="Amedeo P."/>
            <person name="Strausberg R."/>
        </authorList>
    </citation>
    <scope>NUCLEOTIDE SEQUENCE</scope>
    <source>
        <strain evidence="5">USDA</strain>
    </source>
</reference>
<evidence type="ECO:0000256" key="3">
    <source>
        <dbReference type="ARBA" id="ARBA00023242"/>
    </source>
</evidence>